<evidence type="ECO:0000313" key="3">
    <source>
        <dbReference type="EMBL" id="WNX27515.1"/>
    </source>
</evidence>
<proteinExistence type="predicted"/>
<dbReference type="PROSITE" id="PS50943">
    <property type="entry name" value="HTH_CROC1"/>
    <property type="match status" value="1"/>
</dbReference>
<protein>
    <recommendedName>
        <fullName evidence="1">HTH cro/C1-type domain-containing protein</fullName>
    </recommendedName>
</protein>
<evidence type="ECO:0000313" key="5">
    <source>
        <dbReference type="Proteomes" id="UP001303564"/>
    </source>
</evidence>
<evidence type="ECO:0000313" key="4">
    <source>
        <dbReference type="Proteomes" id="UP000195609"/>
    </source>
</evidence>
<gene>
    <name evidence="2" type="ORF">BGL52_14345</name>
    <name evidence="3" type="ORF">RWA16_14105</name>
</gene>
<feature type="domain" description="HTH cro/C1-type" evidence="1">
    <location>
        <begin position="26"/>
        <end position="63"/>
    </location>
</feature>
<dbReference type="Pfam" id="PF21259">
    <property type="entry name" value="Rgg_C"/>
    <property type="match status" value="1"/>
</dbReference>
<organism evidence="2 4">
    <name type="scientific">Lacticaseibacillus casei</name>
    <name type="common">Lactobacillus casei</name>
    <dbReference type="NCBI Taxonomy" id="1582"/>
    <lineage>
        <taxon>Bacteria</taxon>
        <taxon>Bacillati</taxon>
        <taxon>Bacillota</taxon>
        <taxon>Bacilli</taxon>
        <taxon>Lactobacillales</taxon>
        <taxon>Lactobacillaceae</taxon>
        <taxon>Lacticaseibacillus</taxon>
    </lineage>
</organism>
<reference evidence="3 5" key="2">
    <citation type="submission" date="2023-09" db="EMBL/GenBank/DDBJ databases">
        <title>Genomic characteristic of L. casei group strains isolated from clinical sources.</title>
        <authorList>
            <person name="Jarocki P."/>
        </authorList>
    </citation>
    <scope>NUCLEOTIDE SEQUENCE [LARGE SCALE GENOMIC DNA]</scope>
    <source>
        <strain evidence="3 5">LMG 24099</strain>
    </source>
</reference>
<dbReference type="EMBL" id="CP136128">
    <property type="protein sequence ID" value="WNX27515.1"/>
    <property type="molecule type" value="Genomic_DNA"/>
</dbReference>
<evidence type="ECO:0000313" key="2">
    <source>
        <dbReference type="EMBL" id="ARY92880.1"/>
    </source>
</evidence>
<reference evidence="2 4" key="1">
    <citation type="journal article" date="2017" name="Front. Immunol.">
        <title>Complete Genome Sequence of Lactobacillus casei LC5, a Potential Probiotics for Atopic Dermatitis.</title>
        <authorList>
            <person name="Kang J."/>
            <person name="Chung W.H."/>
            <person name="Lim T.J."/>
            <person name="Whon T.W."/>
            <person name="Lim S."/>
            <person name="Nam Y.D."/>
        </authorList>
    </citation>
    <scope>NUCLEOTIDE SEQUENCE [LARGE SCALE GENOMIC DNA]</scope>
    <source>
        <strain evidence="2 4">LC5</strain>
    </source>
</reference>
<dbReference type="PANTHER" id="PTHR37038">
    <property type="entry name" value="TRANSCRIPTIONAL REGULATOR-RELATED"/>
    <property type="match status" value="1"/>
</dbReference>
<dbReference type="PANTHER" id="PTHR37038:SF12">
    <property type="entry name" value="TRANSCRIPTIONAL REGULATOR"/>
    <property type="match status" value="1"/>
</dbReference>
<dbReference type="InterPro" id="IPR010057">
    <property type="entry name" value="Transcription_activator_Rgg_C"/>
</dbReference>
<keyword evidence="5" id="KW-1185">Reference proteome</keyword>
<name>A0AAN1F145_LACCA</name>
<dbReference type="RefSeq" id="WP_087913164.1">
    <property type="nucleotide sequence ID" value="NZ_CP017065.1"/>
</dbReference>
<dbReference type="Proteomes" id="UP001303564">
    <property type="component" value="Chromosome"/>
</dbReference>
<dbReference type="EMBL" id="CP017065">
    <property type="protein sequence ID" value="ARY92880.1"/>
    <property type="molecule type" value="Genomic_DNA"/>
</dbReference>
<sequence length="290" mass="34236">MKKNALGKAIIEIQKGKQIPVSNITRCGVSKSQYFRFVKGESSLRVESFLSLINELNVTIDEFLYIARGYKEDPYRESFRKLQRAFYDQNLDKLQEISLYSDQKYNETQIDKYKHINALSDILISRLQNMPVPSQSLAVIKDYIFSLNLWSHYDLCLFINVMFVFKIDDVRFLIKRMKRDENKFSDFKSNISEQFRLWFNLIIMDIEQNNKNQLLQDISEIQTFQLSDQQVLEHILAKYVLHLKTFVTNGVGMNELNKIQHDLADYQIKSYAGLLQNINMFLETSFKQSN</sequence>
<dbReference type="Proteomes" id="UP000195609">
    <property type="component" value="Chromosome"/>
</dbReference>
<dbReference type="AlphaFoldDB" id="A0AAN1F145"/>
<evidence type="ECO:0000259" key="1">
    <source>
        <dbReference type="PROSITE" id="PS50943"/>
    </source>
</evidence>
<dbReference type="CDD" id="cd00093">
    <property type="entry name" value="HTH_XRE"/>
    <property type="match status" value="1"/>
</dbReference>
<dbReference type="InterPro" id="IPR053163">
    <property type="entry name" value="HTH-type_regulator_Rgg"/>
</dbReference>
<accession>A0AAN1F145</accession>
<dbReference type="NCBIfam" id="TIGR01716">
    <property type="entry name" value="RGG_Cterm"/>
    <property type="match status" value="1"/>
</dbReference>
<dbReference type="InterPro" id="IPR001387">
    <property type="entry name" value="Cro/C1-type_HTH"/>
</dbReference>